<gene>
    <name evidence="2" type="ORF">FCH28_37570</name>
</gene>
<sequence length="63" mass="6462">MGVKYVLSEPTPPGWWAKNKALVCSVASLLAGLYLGGGCDQKASPAPSQTPTPSAPPTHPSKD</sequence>
<protein>
    <submittedName>
        <fullName evidence="2">Uncharacterized protein</fullName>
    </submittedName>
</protein>
<keyword evidence="3" id="KW-1185">Reference proteome</keyword>
<reference evidence="2 3" key="1">
    <citation type="submission" date="2019-04" db="EMBL/GenBank/DDBJ databases">
        <title>Streptomyces piniterrae sp. nov., a heliquinomycin-producing actinomycete isolated from rhizosphere soil of Pinus yunnanensis.</title>
        <authorList>
            <person name="Zhuang X."/>
            <person name="Zhao J."/>
        </authorList>
    </citation>
    <scope>NUCLEOTIDE SEQUENCE [LARGE SCALE GENOMIC DNA]</scope>
    <source>
        <strain evidence="3">jys28</strain>
    </source>
</reference>
<accession>A0A4U0MKT5</accession>
<evidence type="ECO:0000313" key="3">
    <source>
        <dbReference type="Proteomes" id="UP000308697"/>
    </source>
</evidence>
<organism evidence="2 3">
    <name type="scientific">Streptomyces piniterrae</name>
    <dbReference type="NCBI Taxonomy" id="2571125"/>
    <lineage>
        <taxon>Bacteria</taxon>
        <taxon>Bacillati</taxon>
        <taxon>Actinomycetota</taxon>
        <taxon>Actinomycetes</taxon>
        <taxon>Kitasatosporales</taxon>
        <taxon>Streptomycetaceae</taxon>
        <taxon>Streptomyces</taxon>
    </lineage>
</organism>
<proteinExistence type="predicted"/>
<evidence type="ECO:0000313" key="2">
    <source>
        <dbReference type="EMBL" id="TJZ41199.1"/>
    </source>
</evidence>
<name>A0A4U0MKT5_9ACTN</name>
<dbReference type="Proteomes" id="UP000308697">
    <property type="component" value="Unassembled WGS sequence"/>
</dbReference>
<dbReference type="EMBL" id="SUMB01000022">
    <property type="protein sequence ID" value="TJZ41199.1"/>
    <property type="molecule type" value="Genomic_DNA"/>
</dbReference>
<dbReference type="AlphaFoldDB" id="A0A4U0MKT5"/>
<feature type="compositionally biased region" description="Pro residues" evidence="1">
    <location>
        <begin position="48"/>
        <end position="63"/>
    </location>
</feature>
<feature type="region of interest" description="Disordered" evidence="1">
    <location>
        <begin position="40"/>
        <end position="63"/>
    </location>
</feature>
<comment type="caution">
    <text evidence="2">The sequence shown here is derived from an EMBL/GenBank/DDBJ whole genome shotgun (WGS) entry which is preliminary data.</text>
</comment>
<dbReference type="RefSeq" id="WP_136744934.1">
    <property type="nucleotide sequence ID" value="NZ_SUMB01000022.1"/>
</dbReference>
<evidence type="ECO:0000256" key="1">
    <source>
        <dbReference type="SAM" id="MobiDB-lite"/>
    </source>
</evidence>